<evidence type="ECO:0000313" key="3">
    <source>
        <dbReference type="EMBL" id="AWK74969.1"/>
    </source>
</evidence>
<proteinExistence type="inferred from homology"/>
<keyword evidence="4" id="KW-1185">Reference proteome</keyword>
<dbReference type="InterPro" id="IPR016709">
    <property type="entry name" value="HadA-like"/>
</dbReference>
<dbReference type="Gene3D" id="3.10.129.10">
    <property type="entry name" value="Hotdog Thioesterase"/>
    <property type="match status" value="1"/>
</dbReference>
<dbReference type="InterPro" id="IPR039569">
    <property type="entry name" value="FAS1-like_DH_region"/>
</dbReference>
<feature type="domain" description="FAS1-like dehydratase" evidence="2">
    <location>
        <begin position="13"/>
        <end position="144"/>
    </location>
</feature>
<comment type="similarity">
    <text evidence="1">Belongs to the UPF0336 family.</text>
</comment>
<sequence length="177" mass="19799">MTAELTVSDQVAALVGHTYRMPGYYEVGREKIREFADAVHDDHPAHHLEEDAAELGYRTLIAPITFTSILGSIVQQHLFTEFVTVYDLSQVLHTDQRIVVHRPVRVGDQLYCESTLESFRESHGQDVLVFRNEITDGDGGAVQTSWTTMTARSGGVIDEALAGVVADVTRRRAPRRY</sequence>
<dbReference type="KEGG" id="roz:CBI38_28830"/>
<evidence type="ECO:0000313" key="4">
    <source>
        <dbReference type="Proteomes" id="UP000245711"/>
    </source>
</evidence>
<dbReference type="OrthoDB" id="5415111at2"/>
<dbReference type="EMBL" id="CP021354">
    <property type="protein sequence ID" value="AWK74969.1"/>
    <property type="molecule type" value="Genomic_DNA"/>
</dbReference>
<dbReference type="SUPFAM" id="SSF54637">
    <property type="entry name" value="Thioesterase/thiol ester dehydrase-isomerase"/>
    <property type="match status" value="1"/>
</dbReference>
<dbReference type="Proteomes" id="UP000245711">
    <property type="component" value="Chromosome"/>
</dbReference>
<protein>
    <recommendedName>
        <fullName evidence="1">UPF0336 protein CBI38_28830</fullName>
    </recommendedName>
</protein>
<dbReference type="InterPro" id="IPR029069">
    <property type="entry name" value="HotDog_dom_sf"/>
</dbReference>
<organism evidence="3 4">
    <name type="scientific">Rhodococcus oxybenzonivorans</name>
    <dbReference type="NCBI Taxonomy" id="1990687"/>
    <lineage>
        <taxon>Bacteria</taxon>
        <taxon>Bacillati</taxon>
        <taxon>Actinomycetota</taxon>
        <taxon>Actinomycetes</taxon>
        <taxon>Mycobacteriales</taxon>
        <taxon>Nocardiaceae</taxon>
        <taxon>Rhodococcus</taxon>
    </lineage>
</organism>
<dbReference type="Pfam" id="PF13452">
    <property type="entry name" value="FAS1_DH_region"/>
    <property type="match status" value="1"/>
</dbReference>
<dbReference type="NCBIfam" id="NF040624">
    <property type="entry name" value="HadA"/>
    <property type="match status" value="1"/>
</dbReference>
<accession>A0A2S2C292</accession>
<dbReference type="AlphaFoldDB" id="A0A2S2C292"/>
<gene>
    <name evidence="3" type="ORF">CBI38_28830</name>
</gene>
<name>A0A2S2C292_9NOCA</name>
<evidence type="ECO:0000256" key="1">
    <source>
        <dbReference type="HAMAP-Rule" id="MF_00799"/>
    </source>
</evidence>
<reference evidence="3 4" key="1">
    <citation type="submission" date="2017-05" db="EMBL/GenBank/DDBJ databases">
        <title>Isolation of Rhodococcus sp. S2-17 biodegrading of BP-3.</title>
        <authorList>
            <person name="Lee Y."/>
            <person name="Kim K.H."/>
            <person name="Chun B.H."/>
            <person name="Jung H.S."/>
            <person name="Jeon C.O."/>
        </authorList>
    </citation>
    <scope>NUCLEOTIDE SEQUENCE [LARGE SCALE GENOMIC DNA]</scope>
    <source>
        <strain evidence="3 4">S2-17</strain>
    </source>
</reference>
<evidence type="ECO:0000259" key="2">
    <source>
        <dbReference type="Pfam" id="PF13452"/>
    </source>
</evidence>
<dbReference type="CDD" id="cd03441">
    <property type="entry name" value="R_hydratase_like"/>
    <property type="match status" value="1"/>
</dbReference>
<dbReference type="InterPro" id="IPR054849">
    <property type="entry name" value="UPF0336_fam"/>
</dbReference>
<dbReference type="HAMAP" id="MF_00799">
    <property type="entry name" value="UPF0336"/>
    <property type="match status" value="1"/>
</dbReference>